<protein>
    <submittedName>
        <fullName evidence="1">Uncharacterized protein</fullName>
    </submittedName>
</protein>
<organism evidence="1 2">
    <name type="scientific">Seiridium cardinale</name>
    <dbReference type="NCBI Taxonomy" id="138064"/>
    <lineage>
        <taxon>Eukaryota</taxon>
        <taxon>Fungi</taxon>
        <taxon>Dikarya</taxon>
        <taxon>Ascomycota</taxon>
        <taxon>Pezizomycotina</taxon>
        <taxon>Sordariomycetes</taxon>
        <taxon>Xylariomycetidae</taxon>
        <taxon>Amphisphaeriales</taxon>
        <taxon>Sporocadaceae</taxon>
        <taxon>Seiridium</taxon>
    </lineage>
</organism>
<dbReference type="EMBL" id="JARVKM010000113">
    <property type="protein sequence ID" value="KAK9769719.1"/>
    <property type="molecule type" value="Genomic_DNA"/>
</dbReference>
<name>A0ABR2X7G3_9PEZI</name>
<comment type="caution">
    <text evidence="1">The sequence shown here is derived from an EMBL/GenBank/DDBJ whole genome shotgun (WGS) entry which is preliminary data.</text>
</comment>
<dbReference type="Proteomes" id="UP001465668">
    <property type="component" value="Unassembled WGS sequence"/>
</dbReference>
<accession>A0ABR2X7G3</accession>
<proteinExistence type="predicted"/>
<sequence length="173" mass="18301">MRGLLFVATCEQGGQPGAPAVGWNREAEERGPRALLSAAVTWRAVNSFRETPASPAPDSQQDPVLHIDVADGRMPLCAADGAVTPKAVPPNIVSDAPSLFCKVQVSICLLSGQAIPGKTRPADMAHGAERMGHQQSVFLPYNRGDDHSPASLAYPANVINGHVPPSYCIYVVH</sequence>
<gene>
    <name evidence="1" type="ORF">SCAR479_13605</name>
</gene>
<evidence type="ECO:0000313" key="2">
    <source>
        <dbReference type="Proteomes" id="UP001465668"/>
    </source>
</evidence>
<evidence type="ECO:0000313" key="1">
    <source>
        <dbReference type="EMBL" id="KAK9769719.1"/>
    </source>
</evidence>
<reference evidence="1 2" key="1">
    <citation type="submission" date="2024-02" db="EMBL/GenBank/DDBJ databases">
        <title>First draft genome assembly of two strains of Seiridium cardinale.</title>
        <authorList>
            <person name="Emiliani G."/>
            <person name="Scali E."/>
        </authorList>
    </citation>
    <scope>NUCLEOTIDE SEQUENCE [LARGE SCALE GENOMIC DNA]</scope>
    <source>
        <strain evidence="1 2">BM-138-000479</strain>
    </source>
</reference>
<keyword evidence="2" id="KW-1185">Reference proteome</keyword>